<dbReference type="InterPro" id="IPR015421">
    <property type="entry name" value="PyrdxlP-dep_Trfase_major"/>
</dbReference>
<accession>A0A9P4V0R4</accession>
<organism evidence="3 4">
    <name type="scientific">Polyplosphaeria fusca</name>
    <dbReference type="NCBI Taxonomy" id="682080"/>
    <lineage>
        <taxon>Eukaryota</taxon>
        <taxon>Fungi</taxon>
        <taxon>Dikarya</taxon>
        <taxon>Ascomycota</taxon>
        <taxon>Pezizomycotina</taxon>
        <taxon>Dothideomycetes</taxon>
        <taxon>Pleosporomycetidae</taxon>
        <taxon>Pleosporales</taxon>
        <taxon>Tetraplosphaeriaceae</taxon>
        <taxon>Polyplosphaeria</taxon>
    </lineage>
</organism>
<dbReference type="Proteomes" id="UP000799444">
    <property type="component" value="Unassembled WGS sequence"/>
</dbReference>
<dbReference type="AlphaFoldDB" id="A0A9P4V0R4"/>
<dbReference type="Gene3D" id="3.40.640.10">
    <property type="entry name" value="Type I PLP-dependent aspartate aminotransferase-like (Major domain)"/>
    <property type="match status" value="1"/>
</dbReference>
<keyword evidence="4" id="KW-1185">Reference proteome</keyword>
<dbReference type="InterPro" id="IPR015424">
    <property type="entry name" value="PyrdxlP-dep_Trfase"/>
</dbReference>
<dbReference type="EMBL" id="ML996194">
    <property type="protein sequence ID" value="KAF2731505.1"/>
    <property type="molecule type" value="Genomic_DNA"/>
</dbReference>
<dbReference type="PANTHER" id="PTHR43092:SF2">
    <property type="entry name" value="HERCYNYLCYSTEINE SULFOXIDE LYASE"/>
    <property type="match status" value="1"/>
</dbReference>
<sequence>MTLKKVTVEEGSRKKVKFGRQLRKDFLFDEKWVNLNHGSFGTYPHPIRTALRAYQDATESRPDAFIRQTYSTLLDRSRHAISHLLHAPVSTIVYVPNVTTAFNTILRNLTFSPGDHILYFSPIYGACEKTIAYMTETTPVSSIRIPFTYPVEDAWLVQRFHETVDDIQRQGGRVVLAVFDTVVSAPGVRMPFEDLTVACRERGVLSCIDAAHGVGHIALDVGALDPDFLFSNAHKWLFAPRGCAVLYVPERHHGMMRSTLPTSHGFEPRPQPGGLSIYNPFEPSGKSAFVNNFEFVGTVDGAPYLCVLAALEYREGVGGEEKILEYCHGLAKEAGLRTAEIFGTEMLQNSTGTLTDCGMSNVRLPLDFEQVAKVAAKGGMGKERLGFFVRDWMQRTMMQESDTFMGLMWIGGQWWVRWSAQIYLELADFEWGAETLKRLCARVEKGEFLGAKEKL</sequence>
<dbReference type="OrthoDB" id="5978656at2759"/>
<dbReference type="PANTHER" id="PTHR43092">
    <property type="entry name" value="L-CYSTEINE DESULFHYDRASE"/>
    <property type="match status" value="1"/>
</dbReference>
<gene>
    <name evidence="3" type="ORF">EJ04DRAFT_579061</name>
</gene>
<dbReference type="GO" id="GO:0016740">
    <property type="term" value="F:transferase activity"/>
    <property type="evidence" value="ECO:0007669"/>
    <property type="project" value="UniProtKB-KW"/>
</dbReference>
<reference evidence="3" key="1">
    <citation type="journal article" date="2020" name="Stud. Mycol.">
        <title>101 Dothideomycetes genomes: a test case for predicting lifestyles and emergence of pathogens.</title>
        <authorList>
            <person name="Haridas S."/>
            <person name="Albert R."/>
            <person name="Binder M."/>
            <person name="Bloem J."/>
            <person name="Labutti K."/>
            <person name="Salamov A."/>
            <person name="Andreopoulos B."/>
            <person name="Baker S."/>
            <person name="Barry K."/>
            <person name="Bills G."/>
            <person name="Bluhm B."/>
            <person name="Cannon C."/>
            <person name="Castanera R."/>
            <person name="Culley D."/>
            <person name="Daum C."/>
            <person name="Ezra D."/>
            <person name="Gonzalez J."/>
            <person name="Henrissat B."/>
            <person name="Kuo A."/>
            <person name="Liang C."/>
            <person name="Lipzen A."/>
            <person name="Lutzoni F."/>
            <person name="Magnuson J."/>
            <person name="Mondo S."/>
            <person name="Nolan M."/>
            <person name="Ohm R."/>
            <person name="Pangilinan J."/>
            <person name="Park H.-J."/>
            <person name="Ramirez L."/>
            <person name="Alfaro M."/>
            <person name="Sun H."/>
            <person name="Tritt A."/>
            <person name="Yoshinaga Y."/>
            <person name="Zwiers L.-H."/>
            <person name="Turgeon B."/>
            <person name="Goodwin S."/>
            <person name="Spatafora J."/>
            <person name="Crous P."/>
            <person name="Grigoriev I."/>
        </authorList>
    </citation>
    <scope>NUCLEOTIDE SEQUENCE</scope>
    <source>
        <strain evidence="3">CBS 125425</strain>
    </source>
</reference>
<comment type="caution">
    <text evidence="3">The sequence shown here is derived from an EMBL/GenBank/DDBJ whole genome shotgun (WGS) entry which is preliminary data.</text>
</comment>
<evidence type="ECO:0000313" key="4">
    <source>
        <dbReference type="Proteomes" id="UP000799444"/>
    </source>
</evidence>
<evidence type="ECO:0000313" key="3">
    <source>
        <dbReference type="EMBL" id="KAF2731505.1"/>
    </source>
</evidence>
<dbReference type="InterPro" id="IPR000192">
    <property type="entry name" value="Aminotrans_V_dom"/>
</dbReference>
<evidence type="ECO:0000256" key="1">
    <source>
        <dbReference type="ARBA" id="ARBA00022898"/>
    </source>
</evidence>
<dbReference type="SUPFAM" id="SSF53383">
    <property type="entry name" value="PLP-dependent transferases"/>
    <property type="match status" value="1"/>
</dbReference>
<keyword evidence="3" id="KW-0808">Transferase</keyword>
<evidence type="ECO:0000259" key="2">
    <source>
        <dbReference type="Pfam" id="PF00266"/>
    </source>
</evidence>
<keyword evidence="1" id="KW-0663">Pyridoxal phosphate</keyword>
<name>A0A9P4V0R4_9PLEO</name>
<protein>
    <submittedName>
        <fullName evidence="3">PLP-dependent transferase</fullName>
    </submittedName>
</protein>
<feature type="domain" description="Aminotransferase class V" evidence="2">
    <location>
        <begin position="70"/>
        <end position="264"/>
    </location>
</feature>
<proteinExistence type="predicted"/>
<dbReference type="Pfam" id="PF00266">
    <property type="entry name" value="Aminotran_5"/>
    <property type="match status" value="1"/>
</dbReference>